<accession>A0ABR2QRL5</accession>
<evidence type="ECO:0000313" key="2">
    <source>
        <dbReference type="EMBL" id="KAK9003311.1"/>
    </source>
</evidence>
<feature type="compositionally biased region" description="Basic and acidic residues" evidence="1">
    <location>
        <begin position="43"/>
        <end position="53"/>
    </location>
</feature>
<proteinExistence type="predicted"/>
<dbReference type="EMBL" id="JBBPBN010000034">
    <property type="protein sequence ID" value="KAK9003311.1"/>
    <property type="molecule type" value="Genomic_DNA"/>
</dbReference>
<evidence type="ECO:0000313" key="3">
    <source>
        <dbReference type="Proteomes" id="UP001396334"/>
    </source>
</evidence>
<sequence>MLIIAPRKQRGHFGGWPVTEVRPRVEWGVSGVPGAIDATPDGGEARGSERETSDCVGKGGKRAAGEAERRDGGRVGDGFRGKEAFRDVTRESKVAREGGGGGA</sequence>
<protein>
    <submittedName>
        <fullName evidence="2">Uncharacterized protein</fullName>
    </submittedName>
</protein>
<reference evidence="2 3" key="1">
    <citation type="journal article" date="2024" name="G3 (Bethesda)">
        <title>Genome assembly of Hibiscus sabdariffa L. provides insights into metabolisms of medicinal natural products.</title>
        <authorList>
            <person name="Kim T."/>
        </authorList>
    </citation>
    <scope>NUCLEOTIDE SEQUENCE [LARGE SCALE GENOMIC DNA]</scope>
    <source>
        <strain evidence="2">TK-2024</strain>
        <tissue evidence="2">Old leaves</tissue>
    </source>
</reference>
<evidence type="ECO:0000256" key="1">
    <source>
        <dbReference type="SAM" id="MobiDB-lite"/>
    </source>
</evidence>
<comment type="caution">
    <text evidence="2">The sequence shown here is derived from an EMBL/GenBank/DDBJ whole genome shotgun (WGS) entry which is preliminary data.</text>
</comment>
<dbReference type="Proteomes" id="UP001396334">
    <property type="component" value="Unassembled WGS sequence"/>
</dbReference>
<feature type="compositionally biased region" description="Basic and acidic residues" evidence="1">
    <location>
        <begin position="63"/>
        <end position="96"/>
    </location>
</feature>
<keyword evidence="3" id="KW-1185">Reference proteome</keyword>
<organism evidence="2 3">
    <name type="scientific">Hibiscus sabdariffa</name>
    <name type="common">roselle</name>
    <dbReference type="NCBI Taxonomy" id="183260"/>
    <lineage>
        <taxon>Eukaryota</taxon>
        <taxon>Viridiplantae</taxon>
        <taxon>Streptophyta</taxon>
        <taxon>Embryophyta</taxon>
        <taxon>Tracheophyta</taxon>
        <taxon>Spermatophyta</taxon>
        <taxon>Magnoliopsida</taxon>
        <taxon>eudicotyledons</taxon>
        <taxon>Gunneridae</taxon>
        <taxon>Pentapetalae</taxon>
        <taxon>rosids</taxon>
        <taxon>malvids</taxon>
        <taxon>Malvales</taxon>
        <taxon>Malvaceae</taxon>
        <taxon>Malvoideae</taxon>
        <taxon>Hibiscus</taxon>
    </lineage>
</organism>
<gene>
    <name evidence="2" type="ORF">V6N11_060875</name>
</gene>
<name>A0ABR2QRL5_9ROSI</name>
<feature type="region of interest" description="Disordered" evidence="1">
    <location>
        <begin position="30"/>
        <end position="103"/>
    </location>
</feature>